<dbReference type="EMBL" id="DUZY01000001">
    <property type="protein sequence ID" value="DAD23698.1"/>
    <property type="molecule type" value="Genomic_DNA"/>
</dbReference>
<comment type="caution">
    <text evidence="1">The sequence shown here is derived from an EMBL/GenBank/DDBJ whole genome shotgun (WGS) entry which is preliminary data.</text>
</comment>
<proteinExistence type="predicted"/>
<name>A0A822Y213_NELNU</name>
<organism evidence="1 2">
    <name type="scientific">Nelumbo nucifera</name>
    <name type="common">Sacred lotus</name>
    <dbReference type="NCBI Taxonomy" id="4432"/>
    <lineage>
        <taxon>Eukaryota</taxon>
        <taxon>Viridiplantae</taxon>
        <taxon>Streptophyta</taxon>
        <taxon>Embryophyta</taxon>
        <taxon>Tracheophyta</taxon>
        <taxon>Spermatophyta</taxon>
        <taxon>Magnoliopsida</taxon>
        <taxon>Proteales</taxon>
        <taxon>Nelumbonaceae</taxon>
        <taxon>Nelumbo</taxon>
    </lineage>
</organism>
<dbReference type="Proteomes" id="UP000607653">
    <property type="component" value="Unassembled WGS sequence"/>
</dbReference>
<sequence length="61" mass="6920">MEGSFKEVFKAEGTESSNHPKLWAKFLEIFGVECCFLETVEASFLGWYLKELRKSNLGSGI</sequence>
<reference evidence="1 2" key="1">
    <citation type="journal article" date="2020" name="Mol. Biol. Evol.">
        <title>Distinct Expression and Methylation Patterns for Genes with Different Fates following a Single Whole-Genome Duplication in Flowering Plants.</title>
        <authorList>
            <person name="Shi T."/>
            <person name="Rahmani R.S."/>
            <person name="Gugger P.F."/>
            <person name="Wang M."/>
            <person name="Li H."/>
            <person name="Zhang Y."/>
            <person name="Li Z."/>
            <person name="Wang Q."/>
            <person name="Van de Peer Y."/>
            <person name="Marchal K."/>
            <person name="Chen J."/>
        </authorList>
    </citation>
    <scope>NUCLEOTIDE SEQUENCE [LARGE SCALE GENOMIC DNA]</scope>
    <source>
        <tissue evidence="1">Leaf</tissue>
    </source>
</reference>
<gene>
    <name evidence="1" type="ORF">HUJ06_025161</name>
</gene>
<keyword evidence="2" id="KW-1185">Reference proteome</keyword>
<evidence type="ECO:0000313" key="2">
    <source>
        <dbReference type="Proteomes" id="UP000607653"/>
    </source>
</evidence>
<evidence type="ECO:0000313" key="1">
    <source>
        <dbReference type="EMBL" id="DAD23698.1"/>
    </source>
</evidence>
<protein>
    <submittedName>
        <fullName evidence="1">Uncharacterized protein</fullName>
    </submittedName>
</protein>
<dbReference type="AlphaFoldDB" id="A0A822Y213"/>
<accession>A0A822Y213</accession>